<evidence type="ECO:0000256" key="3">
    <source>
        <dbReference type="ARBA" id="ARBA00040793"/>
    </source>
</evidence>
<organism evidence="7 8">
    <name type="scientific">Elaeophora elaphi</name>
    <dbReference type="NCBI Taxonomy" id="1147741"/>
    <lineage>
        <taxon>Eukaryota</taxon>
        <taxon>Metazoa</taxon>
        <taxon>Ecdysozoa</taxon>
        <taxon>Nematoda</taxon>
        <taxon>Chromadorea</taxon>
        <taxon>Rhabditida</taxon>
        <taxon>Spirurina</taxon>
        <taxon>Spiruromorpha</taxon>
        <taxon>Filarioidea</taxon>
        <taxon>Onchocercidae</taxon>
        <taxon>Elaeophora</taxon>
    </lineage>
</organism>
<dbReference type="AlphaFoldDB" id="A0A0R3S5F8"/>
<evidence type="ECO:0000256" key="4">
    <source>
        <dbReference type="ARBA" id="ARBA00041464"/>
    </source>
</evidence>
<comment type="function">
    <text evidence="1">ppGpp hydrolyzing enzyme involved in starvation response.</text>
</comment>
<accession>A0A0R3S5F8</accession>
<dbReference type="PANTHER" id="PTHR46246">
    <property type="entry name" value="GUANOSINE-3',5'-BIS(DIPHOSPHATE) 3'-PYROPHOSPHOHYDROLASE MESH1"/>
    <property type="match status" value="1"/>
</dbReference>
<dbReference type="InterPro" id="IPR003607">
    <property type="entry name" value="HD/PDEase_dom"/>
</dbReference>
<keyword evidence="7" id="KW-1185">Reference proteome</keyword>
<reference evidence="8" key="1">
    <citation type="submission" date="2017-02" db="UniProtKB">
        <authorList>
            <consortium name="WormBaseParasite"/>
        </authorList>
    </citation>
    <scope>IDENTIFICATION</scope>
</reference>
<protein>
    <recommendedName>
        <fullName evidence="3">Guanosine-3',5'-bis(diphosphate) 3'-pyrophosphohydrolase MESH1</fullName>
    </recommendedName>
    <alternativeName>
        <fullName evidence="4">Metazoan SpoT homolog 1</fullName>
    </alternativeName>
    <alternativeName>
        <fullName evidence="5">Penta-phosphate guanosine-3'-pyrophosphohydrolase</fullName>
    </alternativeName>
</protein>
<dbReference type="InterPro" id="IPR052194">
    <property type="entry name" value="MESH1"/>
</dbReference>
<dbReference type="WBParaSite" id="EEL_0001002701-mRNA-1">
    <property type="protein sequence ID" value="EEL_0001002701-mRNA-1"/>
    <property type="gene ID" value="EEL_0001002701"/>
</dbReference>
<proteinExistence type="inferred from homology"/>
<name>A0A0R3S5F8_9BILA</name>
<dbReference type="SUPFAM" id="SSF109604">
    <property type="entry name" value="HD-domain/PDEase-like"/>
    <property type="match status" value="1"/>
</dbReference>
<dbReference type="Pfam" id="PF13328">
    <property type="entry name" value="HD_4"/>
    <property type="match status" value="1"/>
</dbReference>
<evidence type="ECO:0000256" key="1">
    <source>
        <dbReference type="ARBA" id="ARBA00037781"/>
    </source>
</evidence>
<evidence type="ECO:0000256" key="2">
    <source>
        <dbReference type="ARBA" id="ARBA00038354"/>
    </source>
</evidence>
<dbReference type="GO" id="GO:0008893">
    <property type="term" value="F:guanosine-3',5'-bis(diphosphate) 3'-diphosphatase activity"/>
    <property type="evidence" value="ECO:0007669"/>
    <property type="project" value="TreeGrafter"/>
</dbReference>
<evidence type="ECO:0000256" key="6">
    <source>
        <dbReference type="SAM" id="MobiDB-lite"/>
    </source>
</evidence>
<dbReference type="Gene3D" id="1.10.3210.10">
    <property type="entry name" value="Hypothetical protein af1432"/>
    <property type="match status" value="1"/>
</dbReference>
<comment type="similarity">
    <text evidence="2">Belongs to the MESH1 family.</text>
</comment>
<sequence length="236" mass="26751">MAEGGDRDEKHNMPPPPYKSIYPEMPEDISDNFATINGKSRGSNECDVSLIIKAVDLAARRHRQQRRKDTMQTPYINHPIGVAYILTNEGQITDTATILAAILHDIIEDTKTTDEEIRKTFGDEVADIVKECTVIKSMKREARMKSQLEKAAKLSHKASRLDFQNLLNISLYRAKLVQLADKLYNIRDIERGTPVGWTKQQVTEYIAFAKDLLSNIRGIHGPLEIALDDIINKHIK</sequence>
<evidence type="ECO:0000313" key="8">
    <source>
        <dbReference type="WBParaSite" id="EEL_0001002701-mRNA-1"/>
    </source>
</evidence>
<evidence type="ECO:0000256" key="5">
    <source>
        <dbReference type="ARBA" id="ARBA00041770"/>
    </source>
</evidence>
<feature type="compositionally biased region" description="Basic and acidic residues" evidence="6">
    <location>
        <begin position="1"/>
        <end position="12"/>
    </location>
</feature>
<evidence type="ECO:0000313" key="7">
    <source>
        <dbReference type="Proteomes" id="UP000050640"/>
    </source>
</evidence>
<dbReference type="Proteomes" id="UP000050640">
    <property type="component" value="Unplaced"/>
</dbReference>
<feature type="region of interest" description="Disordered" evidence="6">
    <location>
        <begin position="1"/>
        <end position="24"/>
    </location>
</feature>
<dbReference type="CDD" id="cd00077">
    <property type="entry name" value="HDc"/>
    <property type="match status" value="1"/>
</dbReference>
<dbReference type="STRING" id="1147741.A0A0R3S5F8"/>
<dbReference type="PANTHER" id="PTHR46246:SF1">
    <property type="entry name" value="GUANOSINE-3',5'-BIS(DIPHOSPHATE) 3'-PYROPHOSPHOHYDROLASE MESH1"/>
    <property type="match status" value="1"/>
</dbReference>